<dbReference type="EMBL" id="JADFTZ010000002">
    <property type="protein sequence ID" value="MBE9576435.1"/>
    <property type="molecule type" value="Genomic_DNA"/>
</dbReference>
<feature type="domain" description="Glycosyl transferase family 1" evidence="1">
    <location>
        <begin position="198"/>
        <end position="365"/>
    </location>
</feature>
<dbReference type="InterPro" id="IPR001296">
    <property type="entry name" value="Glyco_trans_1"/>
</dbReference>
<dbReference type="Proteomes" id="UP000656274">
    <property type="component" value="Unassembled WGS sequence"/>
</dbReference>
<reference evidence="2 3" key="1">
    <citation type="submission" date="2020-10" db="EMBL/GenBank/DDBJ databases">
        <title>The genome sequence of Flavobacterium aquaticum 1Y8A.</title>
        <authorList>
            <person name="Liu Y."/>
        </authorList>
    </citation>
    <scope>NUCLEOTIDE SEQUENCE [LARGE SCALE GENOMIC DNA]</scope>
    <source>
        <strain evidence="2 3">1Y8A</strain>
    </source>
</reference>
<organism evidence="2 3">
    <name type="scientific">Flavobacterium proteolyticum</name>
    <dbReference type="NCBI Taxonomy" id="2911683"/>
    <lineage>
        <taxon>Bacteria</taxon>
        <taxon>Pseudomonadati</taxon>
        <taxon>Bacteroidota</taxon>
        <taxon>Flavobacteriia</taxon>
        <taxon>Flavobacteriales</taxon>
        <taxon>Flavobacteriaceae</taxon>
        <taxon>Flavobacterium</taxon>
    </lineage>
</organism>
<name>A0ABR9WRJ8_9FLAO</name>
<dbReference type="SUPFAM" id="SSF53756">
    <property type="entry name" value="UDP-Glycosyltransferase/glycogen phosphorylase"/>
    <property type="match status" value="1"/>
</dbReference>
<dbReference type="PANTHER" id="PTHR12526">
    <property type="entry name" value="GLYCOSYLTRANSFERASE"/>
    <property type="match status" value="1"/>
</dbReference>
<evidence type="ECO:0000313" key="3">
    <source>
        <dbReference type="Proteomes" id="UP000656274"/>
    </source>
</evidence>
<proteinExistence type="predicted"/>
<evidence type="ECO:0000313" key="2">
    <source>
        <dbReference type="EMBL" id="MBE9576435.1"/>
    </source>
</evidence>
<dbReference type="PANTHER" id="PTHR12526:SF630">
    <property type="entry name" value="GLYCOSYLTRANSFERASE"/>
    <property type="match status" value="1"/>
</dbReference>
<keyword evidence="3" id="KW-1185">Reference proteome</keyword>
<sequence>MADFSFQNKTVVILIKDAILGGAERQALGFAKYVKENFNCSVSIVVTYSNEQSVEFQNFLNEIGLDKVYYFGPPSLSIKEEFSIKNLKKAIRALKYLVKITLGIRKLNPDILIPFMNGPSKIASLIYNFTGAKTTFWHQLGLEVCFYDWLEKIAVKKAPAIIANAENGLEVFKEYYKVPKDKIHVLPQFLAIERKSLDKENLKKQLSIPSNSLVIGMIAHYREEKYQELLIEAFSEIKIDTKIHLVFLGNKDNNENTFNKYHQLIELTKKLNIEDKVTLLSGINVHDVLNVLDIGVLVSEIEGTPNVVMEYMLYGLPVIASNHKGCCALLGDSSFLISNDKNILAQKIEELATDEDLRKKEGEKNLKMISQNSAENYFKELQIILNN</sequence>
<dbReference type="Gene3D" id="3.40.50.2000">
    <property type="entry name" value="Glycogen Phosphorylase B"/>
    <property type="match status" value="2"/>
</dbReference>
<protein>
    <submittedName>
        <fullName evidence="2">Glycosyltransferase</fullName>
    </submittedName>
</protein>
<evidence type="ECO:0000259" key="1">
    <source>
        <dbReference type="Pfam" id="PF00534"/>
    </source>
</evidence>
<comment type="caution">
    <text evidence="2">The sequence shown here is derived from an EMBL/GenBank/DDBJ whole genome shotgun (WGS) entry which is preliminary data.</text>
</comment>
<dbReference type="Pfam" id="PF00534">
    <property type="entry name" value="Glycos_transf_1"/>
    <property type="match status" value="1"/>
</dbReference>
<dbReference type="RefSeq" id="WP_194095086.1">
    <property type="nucleotide sequence ID" value="NZ_JADFTZ010000002.1"/>
</dbReference>
<gene>
    <name evidence="2" type="ORF">IM755_06890</name>
</gene>
<accession>A0ABR9WRJ8</accession>